<gene>
    <name evidence="2" type="ORF">HELGO_WM48383</name>
</gene>
<organism evidence="2">
    <name type="scientific">uncultured Sulfurovum sp</name>
    <dbReference type="NCBI Taxonomy" id="269237"/>
    <lineage>
        <taxon>Bacteria</taxon>
        <taxon>Pseudomonadati</taxon>
        <taxon>Campylobacterota</taxon>
        <taxon>Epsilonproteobacteria</taxon>
        <taxon>Campylobacterales</taxon>
        <taxon>Sulfurovaceae</taxon>
        <taxon>Sulfurovum</taxon>
        <taxon>environmental samples</taxon>
    </lineage>
</organism>
<feature type="coiled-coil region" evidence="1">
    <location>
        <begin position="13"/>
        <end position="47"/>
    </location>
</feature>
<sequence>MKQTQFRSAMIMIKEFQLAIDDVVQKLDIKKEELLEYMKKKKKEEDTKR</sequence>
<dbReference type="AlphaFoldDB" id="A0A6S6TJ23"/>
<accession>A0A6S6TJ23</accession>
<name>A0A6S6TJ23_9BACT</name>
<protein>
    <submittedName>
        <fullName evidence="2">Uncharacterized protein</fullName>
    </submittedName>
</protein>
<keyword evidence="1" id="KW-0175">Coiled coil</keyword>
<evidence type="ECO:0000313" key="2">
    <source>
        <dbReference type="EMBL" id="CAA6823011.1"/>
    </source>
</evidence>
<reference evidence="2" key="1">
    <citation type="submission" date="2020-01" db="EMBL/GenBank/DDBJ databases">
        <authorList>
            <person name="Meier V. D."/>
            <person name="Meier V D."/>
        </authorList>
    </citation>
    <scope>NUCLEOTIDE SEQUENCE</scope>
    <source>
        <strain evidence="2">HLG_WM_MAG_05</strain>
    </source>
</reference>
<evidence type="ECO:0000256" key="1">
    <source>
        <dbReference type="SAM" id="Coils"/>
    </source>
</evidence>
<dbReference type="EMBL" id="CACVAU010000067">
    <property type="protein sequence ID" value="CAA6823011.1"/>
    <property type="molecule type" value="Genomic_DNA"/>
</dbReference>
<proteinExistence type="predicted"/>